<gene>
    <name evidence="4" type="ORF">SAMN06296036_10875</name>
</gene>
<dbReference type="AlphaFoldDB" id="A0A1Y6BRQ3"/>
<dbReference type="Gene3D" id="1.20.210.10">
    <property type="entry name" value="Cytochrome c oxidase-like, subunit I domain"/>
    <property type="match status" value="1"/>
</dbReference>
<keyword evidence="5" id="KW-1185">Reference proteome</keyword>
<evidence type="ECO:0000313" key="4">
    <source>
        <dbReference type="EMBL" id="SMF25480.1"/>
    </source>
</evidence>
<dbReference type="InterPro" id="IPR023616">
    <property type="entry name" value="Cyt_c_oxase-like_su1_dom"/>
</dbReference>
<accession>A0A1Y6BRQ3</accession>
<feature type="transmembrane region" description="Helical" evidence="2">
    <location>
        <begin position="257"/>
        <end position="277"/>
    </location>
</feature>
<feature type="transmembrane region" description="Helical" evidence="2">
    <location>
        <begin position="6"/>
        <end position="28"/>
    </location>
</feature>
<keyword evidence="2" id="KW-0472">Membrane</keyword>
<dbReference type="GO" id="GO:0004129">
    <property type="term" value="F:cytochrome-c oxidase activity"/>
    <property type="evidence" value="ECO:0007669"/>
    <property type="project" value="InterPro"/>
</dbReference>
<feature type="transmembrane region" description="Helical" evidence="2">
    <location>
        <begin position="189"/>
        <end position="210"/>
    </location>
</feature>
<evidence type="ECO:0000313" key="5">
    <source>
        <dbReference type="Proteomes" id="UP000192907"/>
    </source>
</evidence>
<evidence type="ECO:0000259" key="3">
    <source>
        <dbReference type="PROSITE" id="PS50855"/>
    </source>
</evidence>
<dbReference type="OrthoDB" id="9806838at2"/>
<feature type="domain" description="Cytochrome oxidase subunit I profile" evidence="3">
    <location>
        <begin position="1"/>
        <end position="515"/>
    </location>
</feature>
<dbReference type="InterPro" id="IPR036927">
    <property type="entry name" value="Cyt_c_oxase-like_su1_sf"/>
</dbReference>
<feature type="transmembrane region" description="Helical" evidence="2">
    <location>
        <begin position="433"/>
        <end position="455"/>
    </location>
</feature>
<reference evidence="5" key="1">
    <citation type="submission" date="2017-04" db="EMBL/GenBank/DDBJ databases">
        <authorList>
            <person name="Varghese N."/>
            <person name="Submissions S."/>
        </authorList>
    </citation>
    <scope>NUCLEOTIDE SEQUENCE [LARGE SCALE GENOMIC DNA]</scope>
    <source>
        <strain evidence="5">RKEM611</strain>
    </source>
</reference>
<feature type="transmembrane region" description="Helical" evidence="2">
    <location>
        <begin position="217"/>
        <end position="237"/>
    </location>
</feature>
<dbReference type="GO" id="GO:0015990">
    <property type="term" value="P:electron transport coupled proton transport"/>
    <property type="evidence" value="ECO:0007669"/>
    <property type="project" value="TreeGrafter"/>
</dbReference>
<dbReference type="GO" id="GO:0020037">
    <property type="term" value="F:heme binding"/>
    <property type="evidence" value="ECO:0007669"/>
    <property type="project" value="InterPro"/>
</dbReference>
<feature type="transmembrane region" description="Helical" evidence="2">
    <location>
        <begin position="154"/>
        <end position="177"/>
    </location>
</feature>
<sequence length="515" mass="57599">MFETLVSLSGLSALLTLIGILVVAFAFYTHGMSFSNSSGLVIFDRGGLNHRESMDASKDSSAWKNLDISTRTPVIYCLFMACFWLLIGSIAGLIASIKLHEPDFLISEAALTFGRMRTFHLNAVAYGWLSLGVIGIATWLMPRLVHAPIPFSRLIFFGGLSWNVALTFGLASILLGYSEGVEWLEFPFWVDLIIALSGALIAVPVLISIIRSKVRHLYVSVWYILASLLWFPILFFIGNLPHIHEGVEHALVNWWFAHNVLGLWFTPMSIGIAYYIIPKIIGRPIYSYNLSFLGFWTLAIFYSNVGVHHLIGGPVPQYVVTISIVMSMMMLIPVISVAINHHMTAFRHLGAVRDMLPLRFVVMGAMMYTLASVQGSLHSLRALSRITHFTHYTVSHAHLGAYGFASFILFGACYFVIPKVLQTNWPYRRLISLHFWLALIGIAIYVIFLGIGGWLQGVKMLDANASFMESVLVTIPYLKARSFGGLLLTIGHMVFMIHFILILKRFVDKKKGKSS</sequence>
<feature type="transmembrane region" description="Helical" evidence="2">
    <location>
        <begin position="483"/>
        <end position="503"/>
    </location>
</feature>
<proteinExistence type="predicted"/>
<dbReference type="EMBL" id="FWZT01000008">
    <property type="protein sequence ID" value="SMF25480.1"/>
    <property type="molecule type" value="Genomic_DNA"/>
</dbReference>
<dbReference type="PANTHER" id="PTHR10422:SF29">
    <property type="entry name" value="CYTOCHROME C OXIDASE SUBUNIT 1 HOMOLOG, BACTEROID"/>
    <property type="match status" value="1"/>
</dbReference>
<keyword evidence="1" id="KW-0679">Respiratory chain</keyword>
<dbReference type="PANTHER" id="PTHR10422">
    <property type="entry name" value="CYTOCHROME C OXIDASE SUBUNIT 1"/>
    <property type="match status" value="1"/>
</dbReference>
<feature type="transmembrane region" description="Helical" evidence="2">
    <location>
        <begin position="289"/>
        <end position="311"/>
    </location>
</feature>
<keyword evidence="2" id="KW-1133">Transmembrane helix</keyword>
<dbReference type="STRING" id="1513793.SAMN06296036_10875"/>
<organism evidence="4 5">
    <name type="scientific">Pseudobacteriovorax antillogorgiicola</name>
    <dbReference type="NCBI Taxonomy" id="1513793"/>
    <lineage>
        <taxon>Bacteria</taxon>
        <taxon>Pseudomonadati</taxon>
        <taxon>Bdellovibrionota</taxon>
        <taxon>Oligoflexia</taxon>
        <taxon>Oligoflexales</taxon>
        <taxon>Pseudobacteriovoracaceae</taxon>
        <taxon>Pseudobacteriovorax</taxon>
    </lineage>
</organism>
<keyword evidence="2" id="KW-0812">Transmembrane</keyword>
<evidence type="ECO:0000256" key="2">
    <source>
        <dbReference type="SAM" id="Phobius"/>
    </source>
</evidence>
<feature type="transmembrane region" description="Helical" evidence="2">
    <location>
        <begin position="317"/>
        <end position="339"/>
    </location>
</feature>
<protein>
    <submittedName>
        <fullName evidence="4">Cytochrome c oxidase cbb3-type subunit 1</fullName>
    </submittedName>
</protein>
<keyword evidence="1" id="KW-0249">Electron transport</keyword>
<feature type="transmembrane region" description="Helical" evidence="2">
    <location>
        <begin position="74"/>
        <end position="99"/>
    </location>
</feature>
<dbReference type="PROSITE" id="PS50855">
    <property type="entry name" value="COX1"/>
    <property type="match status" value="1"/>
</dbReference>
<dbReference type="GO" id="GO:0016020">
    <property type="term" value="C:membrane"/>
    <property type="evidence" value="ECO:0007669"/>
    <property type="project" value="InterPro"/>
</dbReference>
<dbReference type="RefSeq" id="WP_132318996.1">
    <property type="nucleotide sequence ID" value="NZ_FWZT01000008.1"/>
</dbReference>
<evidence type="ECO:0000256" key="1">
    <source>
        <dbReference type="ARBA" id="ARBA00022660"/>
    </source>
</evidence>
<feature type="transmembrane region" description="Helical" evidence="2">
    <location>
        <begin position="360"/>
        <end position="380"/>
    </location>
</feature>
<dbReference type="GO" id="GO:0022904">
    <property type="term" value="P:respiratory electron transport chain"/>
    <property type="evidence" value="ECO:0007669"/>
    <property type="project" value="TreeGrafter"/>
</dbReference>
<feature type="transmembrane region" description="Helical" evidence="2">
    <location>
        <begin position="119"/>
        <end position="142"/>
    </location>
</feature>
<dbReference type="Pfam" id="PF00115">
    <property type="entry name" value="COX1"/>
    <property type="match status" value="1"/>
</dbReference>
<dbReference type="GO" id="GO:0006119">
    <property type="term" value="P:oxidative phosphorylation"/>
    <property type="evidence" value="ECO:0007669"/>
    <property type="project" value="UniProtKB-UniPathway"/>
</dbReference>
<dbReference type="SUPFAM" id="SSF81442">
    <property type="entry name" value="Cytochrome c oxidase subunit I-like"/>
    <property type="match status" value="1"/>
</dbReference>
<dbReference type="InterPro" id="IPR000883">
    <property type="entry name" value="Cyt_C_Oxase_1"/>
</dbReference>
<dbReference type="Proteomes" id="UP000192907">
    <property type="component" value="Unassembled WGS sequence"/>
</dbReference>
<name>A0A1Y6BRQ3_9BACT</name>
<keyword evidence="1" id="KW-0813">Transport</keyword>
<dbReference type="UniPathway" id="UPA00705"/>
<feature type="transmembrane region" description="Helical" evidence="2">
    <location>
        <begin position="400"/>
        <end position="421"/>
    </location>
</feature>